<dbReference type="InterPro" id="IPR006379">
    <property type="entry name" value="HAD-SF_hydro_IIB"/>
</dbReference>
<dbReference type="OrthoDB" id="9806027at2"/>
<dbReference type="SUPFAM" id="SSF56784">
    <property type="entry name" value="HAD-like"/>
    <property type="match status" value="1"/>
</dbReference>
<dbReference type="GO" id="GO:0000287">
    <property type="term" value="F:magnesium ion binding"/>
    <property type="evidence" value="ECO:0007669"/>
    <property type="project" value="TreeGrafter"/>
</dbReference>
<organism evidence="1 2">
    <name type="scientific">Schleiferilactobacillus perolens DSM 12744</name>
    <dbReference type="NCBI Taxonomy" id="1423792"/>
    <lineage>
        <taxon>Bacteria</taxon>
        <taxon>Bacillati</taxon>
        <taxon>Bacillota</taxon>
        <taxon>Bacilli</taxon>
        <taxon>Lactobacillales</taxon>
        <taxon>Lactobacillaceae</taxon>
        <taxon>Schleiferilactobacillus</taxon>
    </lineage>
</organism>
<reference evidence="1 2" key="1">
    <citation type="journal article" date="2015" name="Genome Announc.">
        <title>Expanding the biotechnology potential of lactobacilli through comparative genomics of 213 strains and associated genera.</title>
        <authorList>
            <person name="Sun Z."/>
            <person name="Harris H.M."/>
            <person name="McCann A."/>
            <person name="Guo C."/>
            <person name="Argimon S."/>
            <person name="Zhang W."/>
            <person name="Yang X."/>
            <person name="Jeffery I.B."/>
            <person name="Cooney J.C."/>
            <person name="Kagawa T.F."/>
            <person name="Liu W."/>
            <person name="Song Y."/>
            <person name="Salvetti E."/>
            <person name="Wrobel A."/>
            <person name="Rasinkangas P."/>
            <person name="Parkhill J."/>
            <person name="Rea M.C."/>
            <person name="O'Sullivan O."/>
            <person name="Ritari J."/>
            <person name="Douillard F.P."/>
            <person name="Paul Ross R."/>
            <person name="Yang R."/>
            <person name="Briner A.E."/>
            <person name="Felis G.E."/>
            <person name="de Vos W.M."/>
            <person name="Barrangou R."/>
            <person name="Klaenhammer T.R."/>
            <person name="Caufield P.W."/>
            <person name="Cui Y."/>
            <person name="Zhang H."/>
            <person name="O'Toole P.W."/>
        </authorList>
    </citation>
    <scope>NUCLEOTIDE SEQUENCE [LARGE SCALE GENOMIC DNA]</scope>
    <source>
        <strain evidence="1 2">DSM 12744</strain>
    </source>
</reference>
<protein>
    <submittedName>
        <fullName evidence="1">HAD superfamily hydrolase</fullName>
    </submittedName>
</protein>
<dbReference type="PANTHER" id="PTHR10000">
    <property type="entry name" value="PHOSPHOSERINE PHOSPHATASE"/>
    <property type="match status" value="1"/>
</dbReference>
<dbReference type="RefSeq" id="WP_057817274.1">
    <property type="nucleotide sequence ID" value="NZ_AZEC01000001.1"/>
</dbReference>
<dbReference type="NCBIfam" id="TIGR00099">
    <property type="entry name" value="Cof-subfamily"/>
    <property type="match status" value="1"/>
</dbReference>
<dbReference type="InterPro" id="IPR036412">
    <property type="entry name" value="HAD-like_sf"/>
</dbReference>
<dbReference type="InterPro" id="IPR000150">
    <property type="entry name" value="Cof"/>
</dbReference>
<sequence>MAPYYIFMDIDGTLVDDNQQASPATINTIDLLHQQGHRLFIATGRMLASASLIANQISPYLEIVASNGAVVKTSSGVEKKLLGAAALHDIYQVGQATNLSAFLFTTQRVFYTKNLPSYFTQDTQNRVTGTGQQRFVHIDSAEALVKHRKSIVNGILISDNAPKELKHARAALTSLGTLSTSSSAPNNIELMPYQTDKATAIRRICEENQHSLDRTMAFGDGLNDLAMLQAVNVGVAMGNAATTVKNAVPYLTHDNSHDGVATFLNHYFGGQQ</sequence>
<dbReference type="InterPro" id="IPR023214">
    <property type="entry name" value="HAD_sf"/>
</dbReference>
<dbReference type="Proteomes" id="UP000051330">
    <property type="component" value="Unassembled WGS sequence"/>
</dbReference>
<evidence type="ECO:0000313" key="2">
    <source>
        <dbReference type="Proteomes" id="UP000051330"/>
    </source>
</evidence>
<dbReference type="STRING" id="1423792.FD09_GL000155"/>
<dbReference type="PROSITE" id="PS01229">
    <property type="entry name" value="COF_2"/>
    <property type="match status" value="1"/>
</dbReference>
<dbReference type="SFLD" id="SFLDS00003">
    <property type="entry name" value="Haloacid_Dehalogenase"/>
    <property type="match status" value="1"/>
</dbReference>
<dbReference type="Pfam" id="PF08282">
    <property type="entry name" value="Hydrolase_3"/>
    <property type="match status" value="1"/>
</dbReference>
<keyword evidence="2" id="KW-1185">Reference proteome</keyword>
<dbReference type="GO" id="GO:0016791">
    <property type="term" value="F:phosphatase activity"/>
    <property type="evidence" value="ECO:0007669"/>
    <property type="project" value="TreeGrafter"/>
</dbReference>
<dbReference type="GO" id="GO:0005829">
    <property type="term" value="C:cytosol"/>
    <property type="evidence" value="ECO:0007669"/>
    <property type="project" value="TreeGrafter"/>
</dbReference>
<dbReference type="NCBIfam" id="TIGR01484">
    <property type="entry name" value="HAD-SF-IIB"/>
    <property type="match status" value="1"/>
</dbReference>
<comment type="caution">
    <text evidence="1">The sequence shown here is derived from an EMBL/GenBank/DDBJ whole genome shotgun (WGS) entry which is preliminary data.</text>
</comment>
<keyword evidence="1" id="KW-0378">Hydrolase</keyword>
<dbReference type="SFLD" id="SFLDG01140">
    <property type="entry name" value="C2.B:_Phosphomannomutase_and_P"/>
    <property type="match status" value="1"/>
</dbReference>
<dbReference type="EMBL" id="AZEC01000001">
    <property type="protein sequence ID" value="KRL14507.1"/>
    <property type="molecule type" value="Genomic_DNA"/>
</dbReference>
<accession>A0A0R1NCG5</accession>
<dbReference type="PANTHER" id="PTHR10000:SF23">
    <property type="entry name" value="5-AMINO-6-(5-PHOSPHO-D-RIBITYLAMINO)URACIL PHOSPHATASE YITU"/>
    <property type="match status" value="1"/>
</dbReference>
<dbReference type="AlphaFoldDB" id="A0A0R1NCG5"/>
<evidence type="ECO:0000313" key="1">
    <source>
        <dbReference type="EMBL" id="KRL14507.1"/>
    </source>
</evidence>
<dbReference type="PATRIC" id="fig|1423792.3.peg.158"/>
<dbReference type="Gene3D" id="3.40.50.1000">
    <property type="entry name" value="HAD superfamily/HAD-like"/>
    <property type="match status" value="1"/>
</dbReference>
<dbReference type="Gene3D" id="3.30.1240.10">
    <property type="match status" value="1"/>
</dbReference>
<gene>
    <name evidence="1" type="ORF">FD09_GL000155</name>
</gene>
<name>A0A0R1NCG5_9LACO</name>
<proteinExistence type="predicted"/>